<evidence type="ECO:0000313" key="5">
    <source>
        <dbReference type="Proteomes" id="UP000288216"/>
    </source>
</evidence>
<evidence type="ECO:0000256" key="2">
    <source>
        <dbReference type="SAM" id="MobiDB-lite"/>
    </source>
</evidence>
<dbReference type="InterPro" id="IPR058641">
    <property type="entry name" value="GVIN1_dom"/>
</dbReference>
<accession>A0A401NLS4</accession>
<dbReference type="PANTHER" id="PTHR14819">
    <property type="entry name" value="GTP-BINDING"/>
    <property type="match status" value="1"/>
</dbReference>
<dbReference type="Pfam" id="PF25496">
    <property type="entry name" value="URGCP"/>
    <property type="match status" value="1"/>
</dbReference>
<dbReference type="PANTHER" id="PTHR14819:SF9">
    <property type="entry name" value="UP-REGULATOR OF CELL PROLIFERATION-LIKE"/>
    <property type="match status" value="1"/>
</dbReference>
<evidence type="ECO:0000256" key="1">
    <source>
        <dbReference type="ARBA" id="ARBA00006828"/>
    </source>
</evidence>
<organism evidence="4 5">
    <name type="scientific">Scyliorhinus torazame</name>
    <name type="common">Cloudy catshark</name>
    <name type="synonym">Catulus torazame</name>
    <dbReference type="NCBI Taxonomy" id="75743"/>
    <lineage>
        <taxon>Eukaryota</taxon>
        <taxon>Metazoa</taxon>
        <taxon>Chordata</taxon>
        <taxon>Craniata</taxon>
        <taxon>Vertebrata</taxon>
        <taxon>Chondrichthyes</taxon>
        <taxon>Elasmobranchii</taxon>
        <taxon>Galeomorphii</taxon>
        <taxon>Galeoidea</taxon>
        <taxon>Carcharhiniformes</taxon>
        <taxon>Scyliorhinidae</taxon>
        <taxon>Scyliorhinus</taxon>
    </lineage>
</organism>
<dbReference type="InterPro" id="IPR027417">
    <property type="entry name" value="P-loop_NTPase"/>
</dbReference>
<dbReference type="GO" id="GO:0005525">
    <property type="term" value="F:GTP binding"/>
    <property type="evidence" value="ECO:0007669"/>
    <property type="project" value="InterPro"/>
</dbReference>
<sequence length="1701" mass="195773">MEGAFSKESTDMEVDVISDRGGGNLFESQNDDKSDPFLGDSELREGSYKDNLPKRESKGEKPAVETEISAQTDTSALLSSISTKRCTESICVQDFLMELGLKTLESEKLSLSDVLTISAEALQNKVPSSPQDIPAYFLCNLMMFNSKSRNFKYSLTQKEIQSGKQETEDLDFLGLDEPPSDSYHPLDIIMAIFLRASAFLQQELMLKMSLCQFALPLLLPDGNDGYTFLLWAMRSIVKKWRPFSLRESKGFKETNMVIERMPTFSFIRLGPCSISKSKILNEVLSNSEQQHNFFVHSNMECGNLPRKISNGLVELCWYLPSGIEDLDLFPEPMAILNLRGDGTAFERQVQFLAKASSAFFVFVNNIDSETSGILNSFAETVTNLVIILSGKDITEETKSHMKTLVSLSVVKRNHILPIGRKNNAEFAQLLRSTLKEIAEISSLKVGGLSTVESQTTGKRLEEMAEIAREIGVNVDEDDKQSSESQRKSKEILHSIGTEGIENFKKVKMTFQGDTWQKLSKLEKESCRLKKRGQMSVNEYLSKLEENQSELRNERRRKGVPADIKTFIAALTERSGDERKHFLQWMKFGLDFSSRETLSVLREEYKALYEKSQEVSADQRKTAAATWKRLQALDKQISTSSLGLEHLMREIGLIYETFIDQKNQNKEEKCIVQQLPRTAADLMLDGVPLELIDGDVSNIPLQWVTAVLKEVEHKIGKQTRVFVLTVLGVQSTGKSTLLNTMFGLQFAVSSGRCTRGAFMQLIKVTGDLQKELGCGYIMVIDTEGLKAPELSNIDDSYEHDNELATLVIGLSDVTLVNMAMENSTEMKDVLQIVVHAFIRMKEVGKRPACYFVHQNVSDVSAHDQNMRGRKQLLEQLDTMTRAAAKMEKQGCRFTKFSDVLDYDAKENNWNIPGLWHGNPPMAAVNTGYSQKVFELKKMLFKSFTNHQNKRKFSTISEFMEWTKSLWKAVKYENFIFSFRNSLVAEAYKELSIKYTDLEWELRKEIHSFVEMEENRIYNAKDDPERLAQSLKTKRVSFLEEKKQKALQELEDYFSTSDRANLVEKYRSDFFSSIDSVIKERAMYIDMKSDKAVQRWRDMKKLDDIKASYQSRIEEQVNDLLKRCRQEKKGMGGTQLREEFQVMWGATLSTLTHGPQKESTIASDMETCLMQKMPAHIHLITEKLIQKNSFQVEMTLFQVTNNHIERKSDNDTKPISLFKRCYSYIRPQKSNDMHRAEQWAGWCWQECEEFVEQIVQRNQDYDSTYFRDLLRIVEEKIGEHNDNDFTFNEKFKVEYTFHICCCAAAKFEMMQAEFRNKNDALELLKQEKENYFKSFRNIYQEKDQTKQRAELFCKSCLEPALLNAVNKKLGPGIVEYMRYHGKGGKFKFRKNFQVALMLHLKEEDNFEKYYKYIQRTVPFEQKWLREQVTKYCAAVDGGQPLLCYLALDILKRFISLLKETIRQVTSQTNETTVHNVLQMFKEKLESDFQIPGSQLAAITLGATNINLEHFSQEIANFVCEVEDRLVQHINGWRSDIGAKLKTLPIDPSSELYTMLSGCGASCPFCGVLCDCTNPTHSEHSAEYHRSQGLTGYRFITSRKLVTENCTTLVASDTKFQNKDTKKELWPYKDYRNLGVRYSCWNITADTTIETSAFWKWVLYKYNQQFAQRYTALPANAITSWDLSWDTIKEDIETTYNIKVDEFY</sequence>
<dbReference type="PROSITE" id="PS51717">
    <property type="entry name" value="G_VLIG"/>
    <property type="match status" value="1"/>
</dbReference>
<dbReference type="InterPro" id="IPR052986">
    <property type="entry name" value="VLIG_GTPase"/>
</dbReference>
<evidence type="ECO:0000259" key="3">
    <source>
        <dbReference type="PROSITE" id="PS51717"/>
    </source>
</evidence>
<dbReference type="InterPro" id="IPR030383">
    <property type="entry name" value="G_VLIG_dom"/>
</dbReference>
<dbReference type="Pfam" id="PF25683">
    <property type="entry name" value="URGCP_GTPase"/>
    <property type="match status" value="1"/>
</dbReference>
<dbReference type="Gene3D" id="3.40.50.300">
    <property type="entry name" value="P-loop containing nucleotide triphosphate hydrolases"/>
    <property type="match status" value="1"/>
</dbReference>
<comment type="caution">
    <text evidence="4">The sequence shown here is derived from an EMBL/GenBank/DDBJ whole genome shotgun (WGS) entry which is preliminary data.</text>
</comment>
<gene>
    <name evidence="4" type="ORF">scyTo_0014398</name>
</gene>
<evidence type="ECO:0000313" key="4">
    <source>
        <dbReference type="EMBL" id="GCB61838.1"/>
    </source>
</evidence>
<comment type="similarity">
    <text evidence="1">Belongs to the TRAFAC class dynamin-like GTPase superfamily. Very large inducible GTPase (VLIG) family.</text>
</comment>
<feature type="domain" description="VLIG-type G" evidence="3">
    <location>
        <begin position="717"/>
        <end position="962"/>
    </location>
</feature>
<dbReference type="SUPFAM" id="SSF52540">
    <property type="entry name" value="P-loop containing nucleoside triphosphate hydrolases"/>
    <property type="match status" value="1"/>
</dbReference>
<dbReference type="OMA" id="PACYFVH"/>
<dbReference type="EMBL" id="BFAA01007709">
    <property type="protein sequence ID" value="GCB61838.1"/>
    <property type="molecule type" value="Genomic_DNA"/>
</dbReference>
<feature type="region of interest" description="Disordered" evidence="2">
    <location>
        <begin position="1"/>
        <end position="68"/>
    </location>
</feature>
<proteinExistence type="inferred from homology"/>
<name>A0A401NLS4_SCYTO</name>
<dbReference type="InterPro" id="IPR057365">
    <property type="entry name" value="URGCP"/>
</dbReference>
<feature type="compositionally biased region" description="Basic and acidic residues" evidence="2">
    <location>
        <begin position="30"/>
        <end position="64"/>
    </location>
</feature>
<protein>
    <recommendedName>
        <fullName evidence="3">VLIG-type G domain-containing protein</fullName>
    </recommendedName>
</protein>
<dbReference type="Proteomes" id="UP000288216">
    <property type="component" value="Unassembled WGS sequence"/>
</dbReference>
<keyword evidence="5" id="KW-1185">Reference proteome</keyword>
<dbReference type="OrthoDB" id="1597724at2759"/>
<dbReference type="STRING" id="75743.A0A401NLS4"/>
<dbReference type="Pfam" id="PF25974">
    <property type="entry name" value="URGCP_9th"/>
    <property type="match status" value="1"/>
</dbReference>
<reference evidence="4 5" key="1">
    <citation type="journal article" date="2018" name="Nat. Ecol. Evol.">
        <title>Shark genomes provide insights into elasmobranch evolution and the origin of vertebrates.</title>
        <authorList>
            <person name="Hara Y"/>
            <person name="Yamaguchi K"/>
            <person name="Onimaru K"/>
            <person name="Kadota M"/>
            <person name="Koyanagi M"/>
            <person name="Keeley SD"/>
            <person name="Tatsumi K"/>
            <person name="Tanaka K"/>
            <person name="Motone F"/>
            <person name="Kageyama Y"/>
            <person name="Nozu R"/>
            <person name="Adachi N"/>
            <person name="Nishimura O"/>
            <person name="Nakagawa R"/>
            <person name="Tanegashima C"/>
            <person name="Kiyatake I"/>
            <person name="Matsumoto R"/>
            <person name="Murakumo K"/>
            <person name="Nishida K"/>
            <person name="Terakita A"/>
            <person name="Kuratani S"/>
            <person name="Sato K"/>
            <person name="Hyodo S Kuraku.S."/>
        </authorList>
    </citation>
    <scope>NUCLEOTIDE SEQUENCE [LARGE SCALE GENOMIC DNA]</scope>
</reference>